<accession>A0ABZ3FUF0</accession>
<dbReference type="InterPro" id="IPR032710">
    <property type="entry name" value="NTF2-like_dom_sf"/>
</dbReference>
<feature type="domain" description="SnoaL-like" evidence="13">
    <location>
        <begin position="340"/>
        <end position="443"/>
    </location>
</feature>
<protein>
    <recommendedName>
        <fullName evidence="12">Methylenetetrahydrofolate reductase</fullName>
        <ecNumber evidence="12">1.5.1.54</ecNumber>
    </recommendedName>
</protein>
<dbReference type="EC" id="1.5.1.54" evidence="12"/>
<evidence type="ECO:0000256" key="10">
    <source>
        <dbReference type="ARBA" id="ARBA00034478"/>
    </source>
</evidence>
<evidence type="ECO:0000256" key="11">
    <source>
        <dbReference type="ARBA" id="ARBA00048628"/>
    </source>
</evidence>
<dbReference type="Proteomes" id="UP001442841">
    <property type="component" value="Chromosome"/>
</dbReference>
<dbReference type="PANTHER" id="PTHR45754:SF3">
    <property type="entry name" value="METHYLENETETRAHYDROFOLATE REDUCTASE (NADPH)"/>
    <property type="match status" value="1"/>
</dbReference>
<sequence length="465" mass="50175">MPSVIRVGGPTPPPPHPSIVARVEEMLATAERPLFSFEFFPPASEDAERTLWTTIRELEALSPDFVSVTYGANGSTRDRTINVTRKISQETILRTMGHLTCVSQSAQDVRRVVGAYADAGVRHILAIRGDPPGGPTAPWEQHPEGLTNATELVRLVASLGNFSIGVAAFPDIHPDKRDPELDARILVDKAEAGATFAITQLFFEPDRYFELVERVRAMGCDLPIIPGIQPVTNIKQIERFAELSGATLPESMVTRLRAHQDDPASVRAIGLEVATELSENLLDGGAPGLHFFTLNRSLATRAIHANLKLSRAQHLSRPGPTSPVSPSSASGFALPPVEVVRRFWAARLDDDRDAMGALLDPGVSWRVVGDGVPGARAFDHREAVLDDLGSADSGSWSHELTNLIVAGDQVVTELRATMHTADGPGTVFDIVAVMRIADGRVVECREYRGQAFARVSASVRDGGSS</sequence>
<dbReference type="RefSeq" id="WP_425309791.1">
    <property type="nucleotide sequence ID" value="NZ_CP154795.1"/>
</dbReference>
<evidence type="ECO:0000313" key="14">
    <source>
        <dbReference type="EMBL" id="XAN08335.1"/>
    </source>
</evidence>
<comment type="cofactor">
    <cofactor evidence="1 12">
        <name>FAD</name>
        <dbReference type="ChEBI" id="CHEBI:57692"/>
    </cofactor>
</comment>
<name>A0ABZ3FUF0_9ACTN</name>
<evidence type="ECO:0000256" key="9">
    <source>
        <dbReference type="ARBA" id="ARBA00023167"/>
    </source>
</evidence>
<keyword evidence="8" id="KW-0520">NAD</keyword>
<dbReference type="SUPFAM" id="SSF51730">
    <property type="entry name" value="FAD-linked oxidoreductase"/>
    <property type="match status" value="1"/>
</dbReference>
<keyword evidence="9" id="KW-0486">Methionine biosynthesis</keyword>
<dbReference type="PANTHER" id="PTHR45754">
    <property type="entry name" value="METHYLENETETRAHYDROFOLATE REDUCTASE"/>
    <property type="match status" value="1"/>
</dbReference>
<comment type="catalytic activity">
    <reaction evidence="11">
        <text>(6S)-5-methyl-5,6,7,8-tetrahydrofolate + NAD(+) = (6R)-5,10-methylene-5,6,7,8-tetrahydrofolate + NADH + H(+)</text>
        <dbReference type="Rhea" id="RHEA:19821"/>
        <dbReference type="ChEBI" id="CHEBI:15378"/>
        <dbReference type="ChEBI" id="CHEBI:15636"/>
        <dbReference type="ChEBI" id="CHEBI:18608"/>
        <dbReference type="ChEBI" id="CHEBI:57540"/>
        <dbReference type="ChEBI" id="CHEBI:57945"/>
        <dbReference type="EC" id="1.5.1.54"/>
    </reaction>
    <physiologicalReaction direction="right-to-left" evidence="11">
        <dbReference type="Rhea" id="RHEA:19823"/>
    </physiologicalReaction>
</comment>
<dbReference type="GO" id="GO:0004489">
    <property type="term" value="F:methylenetetrahydrofolate reductase [NAD(P)H] activity"/>
    <property type="evidence" value="ECO:0007669"/>
    <property type="project" value="UniProtKB-EC"/>
</dbReference>
<dbReference type="SUPFAM" id="SSF54427">
    <property type="entry name" value="NTF2-like"/>
    <property type="match status" value="1"/>
</dbReference>
<keyword evidence="7 12" id="KW-0560">Oxidoreductase</keyword>
<dbReference type="InterPro" id="IPR003171">
    <property type="entry name" value="Mehydrof_redctse-like"/>
</dbReference>
<evidence type="ECO:0000259" key="13">
    <source>
        <dbReference type="Pfam" id="PF12680"/>
    </source>
</evidence>
<dbReference type="Gene3D" id="3.20.20.220">
    <property type="match status" value="1"/>
</dbReference>
<dbReference type="EMBL" id="CP154795">
    <property type="protein sequence ID" value="XAN08335.1"/>
    <property type="molecule type" value="Genomic_DNA"/>
</dbReference>
<proteinExistence type="inferred from homology"/>
<evidence type="ECO:0000256" key="8">
    <source>
        <dbReference type="ARBA" id="ARBA00023027"/>
    </source>
</evidence>
<evidence type="ECO:0000256" key="4">
    <source>
        <dbReference type="ARBA" id="ARBA00022605"/>
    </source>
</evidence>
<dbReference type="InterPro" id="IPR037401">
    <property type="entry name" value="SnoaL-like"/>
</dbReference>
<keyword evidence="15" id="KW-1185">Reference proteome</keyword>
<dbReference type="Pfam" id="PF02219">
    <property type="entry name" value="MTHFR"/>
    <property type="match status" value="1"/>
</dbReference>
<dbReference type="CDD" id="cd00537">
    <property type="entry name" value="MTHFR"/>
    <property type="match status" value="1"/>
</dbReference>
<evidence type="ECO:0000256" key="1">
    <source>
        <dbReference type="ARBA" id="ARBA00001974"/>
    </source>
</evidence>
<dbReference type="NCBIfam" id="TIGR00676">
    <property type="entry name" value="fadh2"/>
    <property type="match status" value="1"/>
</dbReference>
<evidence type="ECO:0000256" key="5">
    <source>
        <dbReference type="ARBA" id="ARBA00022630"/>
    </source>
</evidence>
<evidence type="ECO:0000256" key="12">
    <source>
        <dbReference type="RuleBase" id="RU003862"/>
    </source>
</evidence>
<evidence type="ECO:0000256" key="2">
    <source>
        <dbReference type="ARBA" id="ARBA00004777"/>
    </source>
</evidence>
<evidence type="ECO:0000256" key="7">
    <source>
        <dbReference type="ARBA" id="ARBA00023002"/>
    </source>
</evidence>
<keyword evidence="5 12" id="KW-0285">Flavoprotein</keyword>
<evidence type="ECO:0000256" key="3">
    <source>
        <dbReference type="ARBA" id="ARBA00006743"/>
    </source>
</evidence>
<dbReference type="Gene3D" id="3.10.450.50">
    <property type="match status" value="1"/>
</dbReference>
<organism evidence="14 15">
    <name type="scientific">Ammonicoccus fulvus</name>
    <dbReference type="NCBI Taxonomy" id="3138240"/>
    <lineage>
        <taxon>Bacteria</taxon>
        <taxon>Bacillati</taxon>
        <taxon>Actinomycetota</taxon>
        <taxon>Actinomycetes</taxon>
        <taxon>Propionibacteriales</taxon>
        <taxon>Propionibacteriaceae</taxon>
        <taxon>Ammonicoccus</taxon>
    </lineage>
</organism>
<keyword evidence="6 12" id="KW-0274">FAD</keyword>
<dbReference type="InterPro" id="IPR029041">
    <property type="entry name" value="FAD-linked_oxidoreductase-like"/>
</dbReference>
<evidence type="ECO:0000313" key="15">
    <source>
        <dbReference type="Proteomes" id="UP001442841"/>
    </source>
</evidence>
<gene>
    <name evidence="14" type="primary">metF</name>
    <name evidence="14" type="ORF">AADG42_13840</name>
</gene>
<reference evidence="14 15" key="1">
    <citation type="submission" date="2024-04" db="EMBL/GenBank/DDBJ databases">
        <title>Isolation of an actinomycete strain from pig manure.</title>
        <authorList>
            <person name="Gong T."/>
            <person name="Yu Z."/>
            <person name="An M."/>
            <person name="Wei C."/>
            <person name="Yang W."/>
            <person name="Liu L."/>
        </authorList>
    </citation>
    <scope>NUCLEOTIDE SEQUENCE [LARGE SCALE GENOMIC DNA]</scope>
    <source>
        <strain evidence="14 15">ZF39</strain>
    </source>
</reference>
<comment type="similarity">
    <text evidence="3 12">Belongs to the methylenetetrahydrofolate reductase family.</text>
</comment>
<evidence type="ECO:0000256" key="6">
    <source>
        <dbReference type="ARBA" id="ARBA00022827"/>
    </source>
</evidence>
<comment type="pathway">
    <text evidence="2 12">One-carbon metabolism; tetrahydrofolate interconversion.</text>
</comment>
<keyword evidence="4" id="KW-0028">Amino-acid biosynthesis</keyword>
<comment type="pathway">
    <text evidence="10">Amino-acid biosynthesis; L-methionine biosynthesis via de novo pathway.</text>
</comment>
<dbReference type="InterPro" id="IPR004620">
    <property type="entry name" value="MTHF_reductase_bac"/>
</dbReference>
<dbReference type="Pfam" id="PF12680">
    <property type="entry name" value="SnoaL_2"/>
    <property type="match status" value="1"/>
</dbReference>